<dbReference type="Proteomes" id="UP001291623">
    <property type="component" value="Unassembled WGS sequence"/>
</dbReference>
<feature type="compositionally biased region" description="Basic and acidic residues" evidence="1">
    <location>
        <begin position="94"/>
        <end position="111"/>
    </location>
</feature>
<sequence length="146" mass="16229">MSQKDNTDRTMLGQIVSGVIDGSFDAGYFLLSSFNVSTGQVLPNNRHANTDQMLKIQSQFIPLLENLRMVEQDEVMEVFEVENQSQGPDLNAEQGKEETSHEREQASDLSDKLVLGSQCAAQPEDADTEKSDYAANLETQTYNSHP</sequence>
<keyword evidence="3" id="KW-1185">Reference proteome</keyword>
<reference evidence="2" key="1">
    <citation type="submission" date="2023-12" db="EMBL/GenBank/DDBJ databases">
        <title>Genome assembly of Anisodus tanguticus.</title>
        <authorList>
            <person name="Wang Y.-J."/>
        </authorList>
    </citation>
    <scope>NUCLEOTIDE SEQUENCE</scope>
    <source>
        <strain evidence="2">KB-2021</strain>
        <tissue evidence="2">Leaf</tissue>
    </source>
</reference>
<gene>
    <name evidence="2" type="ORF">RND71_012114</name>
</gene>
<feature type="compositionally biased region" description="Polar residues" evidence="1">
    <location>
        <begin position="137"/>
        <end position="146"/>
    </location>
</feature>
<evidence type="ECO:0000313" key="3">
    <source>
        <dbReference type="Proteomes" id="UP001291623"/>
    </source>
</evidence>
<accession>A0AAE1SES9</accession>
<evidence type="ECO:0000313" key="2">
    <source>
        <dbReference type="EMBL" id="KAK4368322.1"/>
    </source>
</evidence>
<feature type="region of interest" description="Disordered" evidence="1">
    <location>
        <begin position="80"/>
        <end position="146"/>
    </location>
</feature>
<name>A0AAE1SES9_9SOLA</name>
<protein>
    <submittedName>
        <fullName evidence="2">Uncharacterized protein</fullName>
    </submittedName>
</protein>
<organism evidence="2 3">
    <name type="scientific">Anisodus tanguticus</name>
    <dbReference type="NCBI Taxonomy" id="243964"/>
    <lineage>
        <taxon>Eukaryota</taxon>
        <taxon>Viridiplantae</taxon>
        <taxon>Streptophyta</taxon>
        <taxon>Embryophyta</taxon>
        <taxon>Tracheophyta</taxon>
        <taxon>Spermatophyta</taxon>
        <taxon>Magnoliopsida</taxon>
        <taxon>eudicotyledons</taxon>
        <taxon>Gunneridae</taxon>
        <taxon>Pentapetalae</taxon>
        <taxon>asterids</taxon>
        <taxon>lamiids</taxon>
        <taxon>Solanales</taxon>
        <taxon>Solanaceae</taxon>
        <taxon>Solanoideae</taxon>
        <taxon>Hyoscyameae</taxon>
        <taxon>Anisodus</taxon>
    </lineage>
</organism>
<dbReference type="EMBL" id="JAVYJV010000006">
    <property type="protein sequence ID" value="KAK4368322.1"/>
    <property type="molecule type" value="Genomic_DNA"/>
</dbReference>
<dbReference type="AlphaFoldDB" id="A0AAE1SES9"/>
<proteinExistence type="predicted"/>
<comment type="caution">
    <text evidence="2">The sequence shown here is derived from an EMBL/GenBank/DDBJ whole genome shotgun (WGS) entry which is preliminary data.</text>
</comment>
<evidence type="ECO:0000256" key="1">
    <source>
        <dbReference type="SAM" id="MobiDB-lite"/>
    </source>
</evidence>